<comment type="cofactor">
    <cofactor evidence="7">
        <name>Mg(2+)</name>
        <dbReference type="ChEBI" id="CHEBI:18420"/>
    </cofactor>
</comment>
<feature type="transmembrane region" description="Helical" evidence="8">
    <location>
        <begin position="43"/>
        <end position="59"/>
    </location>
</feature>
<keyword evidence="4 8" id="KW-0812">Transmembrane</keyword>
<evidence type="ECO:0000313" key="9">
    <source>
        <dbReference type="EMBL" id="RLT80121.1"/>
    </source>
</evidence>
<dbReference type="Pfam" id="PF00953">
    <property type="entry name" value="Glycos_transf_4"/>
    <property type="match status" value="1"/>
</dbReference>
<feature type="transmembrane region" description="Helical" evidence="8">
    <location>
        <begin position="269"/>
        <end position="289"/>
    </location>
</feature>
<keyword evidence="7" id="KW-0460">Magnesium</keyword>
<evidence type="ECO:0000256" key="2">
    <source>
        <dbReference type="ARBA" id="ARBA00022475"/>
    </source>
</evidence>
<dbReference type="GO" id="GO:0016780">
    <property type="term" value="F:phosphotransferase activity, for other substituted phosphate groups"/>
    <property type="evidence" value="ECO:0007669"/>
    <property type="project" value="InterPro"/>
</dbReference>
<dbReference type="Proteomes" id="UP000267159">
    <property type="component" value="Unassembled WGS sequence"/>
</dbReference>
<feature type="binding site" evidence="7">
    <location>
        <position position="197"/>
    </location>
    <ligand>
        <name>Mg(2+)</name>
        <dbReference type="ChEBI" id="CHEBI:18420"/>
    </ligand>
</feature>
<evidence type="ECO:0000256" key="6">
    <source>
        <dbReference type="ARBA" id="ARBA00023136"/>
    </source>
</evidence>
<evidence type="ECO:0000256" key="7">
    <source>
        <dbReference type="PIRSR" id="PIRSR600715-1"/>
    </source>
</evidence>
<dbReference type="RefSeq" id="WP_121767065.1">
    <property type="nucleotide sequence ID" value="NZ_CAOMOF010000030.1"/>
</dbReference>
<dbReference type="GO" id="GO:0009103">
    <property type="term" value="P:lipopolysaccharide biosynthetic process"/>
    <property type="evidence" value="ECO:0007669"/>
    <property type="project" value="TreeGrafter"/>
</dbReference>
<name>A0A3L7YX05_9BACE</name>
<evidence type="ECO:0000256" key="8">
    <source>
        <dbReference type="SAM" id="Phobius"/>
    </source>
</evidence>
<keyword evidence="2" id="KW-1003">Cell membrane</keyword>
<accession>A0A3L7YX05</accession>
<dbReference type="PANTHER" id="PTHR22926:SF3">
    <property type="entry name" value="UNDECAPRENYL-PHOSPHATE ALPHA-N-ACETYLGLUCOSAMINYL 1-PHOSPHATE TRANSFERASE"/>
    <property type="match status" value="1"/>
</dbReference>
<proteinExistence type="predicted"/>
<feature type="transmembrane region" description="Helical" evidence="8">
    <location>
        <begin position="144"/>
        <end position="163"/>
    </location>
</feature>
<feature type="binding site" evidence="7">
    <location>
        <position position="135"/>
    </location>
    <ligand>
        <name>Mg(2+)</name>
        <dbReference type="ChEBI" id="CHEBI:18420"/>
    </ligand>
</feature>
<comment type="caution">
    <text evidence="9">The sequence shown here is derived from an EMBL/GenBank/DDBJ whole genome shotgun (WGS) entry which is preliminary data.</text>
</comment>
<comment type="subcellular location">
    <subcellularLocation>
        <location evidence="1">Cell membrane</location>
        <topology evidence="1">Multi-pass membrane protein</topology>
    </subcellularLocation>
</comment>
<sequence length="332" mass="37411">MNVVVTYGIIFMILLALELAYFKIADRFNIIDKPNERSSHSTSVLRGGGIIFLLSLWIWSVFYGFQYPFFLLAVTLIAGVSFIDDIRSLPDSVRLVAQIVAMTMMFGQLNILHWNMWWIVIIALIVCVGASNVVNFMDGVNGITGVYAMASLVPLALLNNTIYFVNQSLIYVVLIADVIFCLFNFRPKGKAKCFAGDVGSIGVAYILLFMIGLLVLTTGDVTYLIFLLVYGVDGCLTICHRILLHENLGEAHRKHAYQIMANELKIGHVKVASLYMMVQLVLSLGFIYLCPDTIFAHWLYLIGAFVVLAIAYVLFMKKYYHLHEEYLISLKK</sequence>
<dbReference type="GO" id="GO:0071555">
    <property type="term" value="P:cell wall organization"/>
    <property type="evidence" value="ECO:0007669"/>
    <property type="project" value="TreeGrafter"/>
</dbReference>
<keyword evidence="7" id="KW-0479">Metal-binding</keyword>
<feature type="transmembrane region" description="Helical" evidence="8">
    <location>
        <begin position="223"/>
        <end position="244"/>
    </location>
</feature>
<dbReference type="GO" id="GO:0046872">
    <property type="term" value="F:metal ion binding"/>
    <property type="evidence" value="ECO:0007669"/>
    <property type="project" value="UniProtKB-KW"/>
</dbReference>
<protein>
    <submittedName>
        <fullName evidence="9">Glycosyltransferase family 4 protein</fullName>
    </submittedName>
</protein>
<keyword evidence="3 9" id="KW-0808">Transferase</keyword>
<dbReference type="AlphaFoldDB" id="A0A3L7YX05"/>
<dbReference type="GO" id="GO:0044038">
    <property type="term" value="P:cell wall macromolecule biosynthetic process"/>
    <property type="evidence" value="ECO:0007669"/>
    <property type="project" value="TreeGrafter"/>
</dbReference>
<dbReference type="GO" id="GO:0005886">
    <property type="term" value="C:plasma membrane"/>
    <property type="evidence" value="ECO:0007669"/>
    <property type="project" value="UniProtKB-SubCell"/>
</dbReference>
<dbReference type="STRING" id="1235814.GCA_000613385_00556"/>
<evidence type="ECO:0000256" key="4">
    <source>
        <dbReference type="ARBA" id="ARBA00022692"/>
    </source>
</evidence>
<evidence type="ECO:0000256" key="3">
    <source>
        <dbReference type="ARBA" id="ARBA00022679"/>
    </source>
</evidence>
<feature type="transmembrane region" description="Helical" evidence="8">
    <location>
        <begin position="198"/>
        <end position="217"/>
    </location>
</feature>
<feature type="transmembrane region" description="Helical" evidence="8">
    <location>
        <begin position="6"/>
        <end position="22"/>
    </location>
</feature>
<evidence type="ECO:0000313" key="10">
    <source>
        <dbReference type="Proteomes" id="UP000267159"/>
    </source>
</evidence>
<feature type="transmembrane region" description="Helical" evidence="8">
    <location>
        <begin position="169"/>
        <end position="186"/>
    </location>
</feature>
<organism evidence="9 10">
    <name type="scientific">Bacteroides acidifaciens</name>
    <dbReference type="NCBI Taxonomy" id="85831"/>
    <lineage>
        <taxon>Bacteria</taxon>
        <taxon>Pseudomonadati</taxon>
        <taxon>Bacteroidota</taxon>
        <taxon>Bacteroidia</taxon>
        <taxon>Bacteroidales</taxon>
        <taxon>Bacteroidaceae</taxon>
        <taxon>Bacteroides</taxon>
    </lineage>
</organism>
<gene>
    <name evidence="9" type="ORF">D7Y07_10105</name>
</gene>
<feature type="transmembrane region" description="Helical" evidence="8">
    <location>
        <begin position="295"/>
        <end position="315"/>
    </location>
</feature>
<dbReference type="PANTHER" id="PTHR22926">
    <property type="entry name" value="PHOSPHO-N-ACETYLMURAMOYL-PENTAPEPTIDE-TRANSFERASE"/>
    <property type="match status" value="1"/>
</dbReference>
<feature type="transmembrane region" description="Helical" evidence="8">
    <location>
        <begin position="117"/>
        <end position="137"/>
    </location>
</feature>
<evidence type="ECO:0000256" key="1">
    <source>
        <dbReference type="ARBA" id="ARBA00004651"/>
    </source>
</evidence>
<reference evidence="9 10" key="1">
    <citation type="submission" date="2018-09" db="EMBL/GenBank/DDBJ databases">
        <title>Murine metabolic-syndrome-specific gut microbial biobank.</title>
        <authorList>
            <person name="Liu C."/>
        </authorList>
    </citation>
    <scope>NUCLEOTIDE SEQUENCE [LARGE SCALE GENOMIC DNA]</scope>
    <source>
        <strain evidence="9 10">0.1X-D8-26</strain>
    </source>
</reference>
<dbReference type="EMBL" id="RAZM01000027">
    <property type="protein sequence ID" value="RLT80121.1"/>
    <property type="molecule type" value="Genomic_DNA"/>
</dbReference>
<dbReference type="CDD" id="cd06854">
    <property type="entry name" value="GT_WbpL_WbcO_like"/>
    <property type="match status" value="1"/>
</dbReference>
<dbReference type="InterPro" id="IPR000715">
    <property type="entry name" value="Glycosyl_transferase_4"/>
</dbReference>
<evidence type="ECO:0000256" key="5">
    <source>
        <dbReference type="ARBA" id="ARBA00022989"/>
    </source>
</evidence>
<keyword evidence="5 8" id="KW-1133">Transmembrane helix</keyword>
<keyword evidence="6 8" id="KW-0472">Membrane</keyword>